<protein>
    <submittedName>
        <fullName evidence="4">M protein, serotype 6-like</fullName>
    </submittedName>
</protein>
<feature type="domain" description="WSC" evidence="3">
    <location>
        <begin position="32"/>
        <end position="124"/>
    </location>
</feature>
<evidence type="ECO:0000256" key="1">
    <source>
        <dbReference type="SAM" id="MobiDB-lite"/>
    </source>
</evidence>
<feature type="signal peptide" evidence="2">
    <location>
        <begin position="1"/>
        <end position="26"/>
    </location>
</feature>
<comment type="caution">
    <text evidence="4">The sequence shown here is derived from an EMBL/GenBank/DDBJ whole genome shotgun (WGS) entry which is preliminary data.</text>
</comment>
<dbReference type="InterPro" id="IPR002889">
    <property type="entry name" value="WSC_carb-bd"/>
</dbReference>
<keyword evidence="2" id="KW-0732">Signal</keyword>
<dbReference type="Proteomes" id="UP000747542">
    <property type="component" value="Unassembled WGS sequence"/>
</dbReference>
<reference evidence="4" key="1">
    <citation type="journal article" date="2021" name="Sci. Adv.">
        <title>The American lobster genome reveals insights on longevity, neural, and immune adaptations.</title>
        <authorList>
            <person name="Polinski J.M."/>
            <person name="Zimin A.V."/>
            <person name="Clark K.F."/>
            <person name="Kohn A.B."/>
            <person name="Sadowski N."/>
            <person name="Timp W."/>
            <person name="Ptitsyn A."/>
            <person name="Khanna P."/>
            <person name="Romanova D.Y."/>
            <person name="Williams P."/>
            <person name="Greenwood S.J."/>
            <person name="Moroz L.L."/>
            <person name="Walt D.R."/>
            <person name="Bodnar A.G."/>
        </authorList>
    </citation>
    <scope>NUCLEOTIDE SEQUENCE</scope>
    <source>
        <strain evidence="4">GMGI-L3</strain>
    </source>
</reference>
<evidence type="ECO:0000313" key="5">
    <source>
        <dbReference type="Proteomes" id="UP000747542"/>
    </source>
</evidence>
<feature type="region of interest" description="Disordered" evidence="1">
    <location>
        <begin position="142"/>
        <end position="217"/>
    </location>
</feature>
<feature type="non-terminal residue" evidence="4">
    <location>
        <position position="217"/>
    </location>
</feature>
<sequence length="217" mass="23308">MGELRASWAVWVARAVLLTHISTVGGGPPPAHPPDGYCFKMHENNGVAHLSYPLVIASNSNSICQYRCYLLAQIYAATQGDVCRCENTVKTNSMDPGTCNFNCLGNDTQTCGGSDSGTFILVPASMVEPAGYAEAMGLMNEEPMNNTNTTTNNNNTTTNNNNTTTNNNNTTTNNNNTTTNNNNTTTNNNNTTTNNNNTTTNNNSNNTTSDNITLHNH</sequence>
<evidence type="ECO:0000256" key="2">
    <source>
        <dbReference type="SAM" id="SignalP"/>
    </source>
</evidence>
<keyword evidence="5" id="KW-1185">Reference proteome</keyword>
<feature type="compositionally biased region" description="Low complexity" evidence="1">
    <location>
        <begin position="145"/>
        <end position="208"/>
    </location>
</feature>
<organism evidence="4 5">
    <name type="scientific">Homarus americanus</name>
    <name type="common">American lobster</name>
    <dbReference type="NCBI Taxonomy" id="6706"/>
    <lineage>
        <taxon>Eukaryota</taxon>
        <taxon>Metazoa</taxon>
        <taxon>Ecdysozoa</taxon>
        <taxon>Arthropoda</taxon>
        <taxon>Crustacea</taxon>
        <taxon>Multicrustacea</taxon>
        <taxon>Malacostraca</taxon>
        <taxon>Eumalacostraca</taxon>
        <taxon>Eucarida</taxon>
        <taxon>Decapoda</taxon>
        <taxon>Pleocyemata</taxon>
        <taxon>Astacidea</taxon>
        <taxon>Nephropoidea</taxon>
        <taxon>Nephropidae</taxon>
        <taxon>Homarus</taxon>
    </lineage>
</organism>
<dbReference type="PROSITE" id="PS51212">
    <property type="entry name" value="WSC"/>
    <property type="match status" value="1"/>
</dbReference>
<feature type="chain" id="PRO_5035186036" evidence="2">
    <location>
        <begin position="27"/>
        <end position="217"/>
    </location>
</feature>
<evidence type="ECO:0000313" key="4">
    <source>
        <dbReference type="EMBL" id="KAG7170125.1"/>
    </source>
</evidence>
<dbReference type="AlphaFoldDB" id="A0A8J5KFZ0"/>
<name>A0A8J5KFZ0_HOMAM</name>
<evidence type="ECO:0000259" key="3">
    <source>
        <dbReference type="PROSITE" id="PS51212"/>
    </source>
</evidence>
<accession>A0A8J5KFZ0</accession>
<dbReference type="EMBL" id="JAHLQT010014894">
    <property type="protein sequence ID" value="KAG7170125.1"/>
    <property type="molecule type" value="Genomic_DNA"/>
</dbReference>
<dbReference type="Pfam" id="PF01822">
    <property type="entry name" value="WSC"/>
    <property type="match status" value="1"/>
</dbReference>
<proteinExistence type="predicted"/>
<gene>
    <name evidence="4" type="primary">emm6-L</name>
    <name evidence="4" type="ORF">Hamer_G012364</name>
</gene>